<dbReference type="InterPro" id="IPR000524">
    <property type="entry name" value="Tscrpt_reg_HTH_GntR"/>
</dbReference>
<keyword evidence="1" id="KW-0805">Transcription regulation</keyword>
<dbReference type="InterPro" id="IPR008920">
    <property type="entry name" value="TF_FadR/GntR_C"/>
</dbReference>
<evidence type="ECO:0000259" key="4">
    <source>
        <dbReference type="PROSITE" id="PS50949"/>
    </source>
</evidence>
<dbReference type="InterPro" id="IPR036388">
    <property type="entry name" value="WH-like_DNA-bd_sf"/>
</dbReference>
<dbReference type="PROSITE" id="PS50949">
    <property type="entry name" value="HTH_GNTR"/>
    <property type="match status" value="1"/>
</dbReference>
<accession>A0A3G3K0X9</accession>
<evidence type="ECO:0000313" key="6">
    <source>
        <dbReference type="Proteomes" id="UP000269097"/>
    </source>
</evidence>
<dbReference type="KEGG" id="coh:EAV92_13110"/>
<name>A0A3G3K0X9_9BACL</name>
<dbReference type="GO" id="GO:0003677">
    <property type="term" value="F:DNA binding"/>
    <property type="evidence" value="ECO:0007669"/>
    <property type="project" value="UniProtKB-KW"/>
</dbReference>
<organism evidence="5 6">
    <name type="scientific">Cohnella candidum</name>
    <dbReference type="NCBI Taxonomy" id="2674991"/>
    <lineage>
        <taxon>Bacteria</taxon>
        <taxon>Bacillati</taxon>
        <taxon>Bacillota</taxon>
        <taxon>Bacilli</taxon>
        <taxon>Bacillales</taxon>
        <taxon>Paenibacillaceae</taxon>
        <taxon>Cohnella</taxon>
    </lineage>
</organism>
<dbReference type="PANTHER" id="PTHR43537">
    <property type="entry name" value="TRANSCRIPTIONAL REGULATOR, GNTR FAMILY"/>
    <property type="match status" value="1"/>
</dbReference>
<dbReference type="Pfam" id="PF00392">
    <property type="entry name" value="GntR"/>
    <property type="match status" value="1"/>
</dbReference>
<dbReference type="SUPFAM" id="SSF46785">
    <property type="entry name" value="Winged helix' DNA-binding domain"/>
    <property type="match status" value="1"/>
</dbReference>
<evidence type="ECO:0000256" key="3">
    <source>
        <dbReference type="ARBA" id="ARBA00023163"/>
    </source>
</evidence>
<sequence length="224" mass="25381">MRHFPKAWLQGASLGEEIACQLRLQIIDGTVKAGDVISENKVAADFGISRSPVRDAMKTLSAEGLLRLERMGAVVVGMTLKDVEELYDVRYLIESFAQERLADDDHEKLLSQLGQTIDKMELAAKHGDAESFAYLDFSFHEAIVMEARHARIRQLWKNIRQLILTVMLITTEEVFAEGEARIRAVMEKHRTILRSLEAKDAPAIRKTVQEYFADSQVTLHRSLT</sequence>
<dbReference type="PRINTS" id="PR00035">
    <property type="entry name" value="HTHGNTR"/>
</dbReference>
<dbReference type="PANTHER" id="PTHR43537:SF24">
    <property type="entry name" value="GLUCONATE OPERON TRANSCRIPTIONAL REPRESSOR"/>
    <property type="match status" value="1"/>
</dbReference>
<protein>
    <submittedName>
        <fullName evidence="5">GntR family transcriptional regulator</fullName>
    </submittedName>
</protein>
<dbReference type="SMART" id="SM00895">
    <property type="entry name" value="FCD"/>
    <property type="match status" value="1"/>
</dbReference>
<dbReference type="RefSeq" id="WP_123041511.1">
    <property type="nucleotide sequence ID" value="NZ_CP033433.1"/>
</dbReference>
<dbReference type="Pfam" id="PF07729">
    <property type="entry name" value="FCD"/>
    <property type="match status" value="1"/>
</dbReference>
<dbReference type="SMART" id="SM00345">
    <property type="entry name" value="HTH_GNTR"/>
    <property type="match status" value="1"/>
</dbReference>
<dbReference type="EMBL" id="CP033433">
    <property type="protein sequence ID" value="AYQ73429.1"/>
    <property type="molecule type" value="Genomic_DNA"/>
</dbReference>
<feature type="domain" description="HTH gntR-type" evidence="4">
    <location>
        <begin position="12"/>
        <end position="78"/>
    </location>
</feature>
<evidence type="ECO:0000313" key="5">
    <source>
        <dbReference type="EMBL" id="AYQ73429.1"/>
    </source>
</evidence>
<keyword evidence="6" id="KW-1185">Reference proteome</keyword>
<dbReference type="SUPFAM" id="SSF48008">
    <property type="entry name" value="GntR ligand-binding domain-like"/>
    <property type="match status" value="1"/>
</dbReference>
<dbReference type="Proteomes" id="UP000269097">
    <property type="component" value="Chromosome"/>
</dbReference>
<dbReference type="Gene3D" id="1.20.120.530">
    <property type="entry name" value="GntR ligand-binding domain-like"/>
    <property type="match status" value="1"/>
</dbReference>
<keyword evidence="3" id="KW-0804">Transcription</keyword>
<evidence type="ECO:0000256" key="2">
    <source>
        <dbReference type="ARBA" id="ARBA00023125"/>
    </source>
</evidence>
<keyword evidence="2" id="KW-0238">DNA-binding</keyword>
<dbReference type="InterPro" id="IPR011711">
    <property type="entry name" value="GntR_C"/>
</dbReference>
<proteinExistence type="predicted"/>
<dbReference type="InterPro" id="IPR036390">
    <property type="entry name" value="WH_DNA-bd_sf"/>
</dbReference>
<evidence type="ECO:0000256" key="1">
    <source>
        <dbReference type="ARBA" id="ARBA00023015"/>
    </source>
</evidence>
<dbReference type="GO" id="GO:0003700">
    <property type="term" value="F:DNA-binding transcription factor activity"/>
    <property type="evidence" value="ECO:0007669"/>
    <property type="project" value="InterPro"/>
</dbReference>
<dbReference type="AlphaFoldDB" id="A0A3G3K0X9"/>
<dbReference type="Gene3D" id="1.10.10.10">
    <property type="entry name" value="Winged helix-like DNA-binding domain superfamily/Winged helix DNA-binding domain"/>
    <property type="match status" value="1"/>
</dbReference>
<reference evidence="5 6" key="1">
    <citation type="submission" date="2018-10" db="EMBL/GenBank/DDBJ databases">
        <title>Genome Sequence of Cohnella sp.</title>
        <authorList>
            <person name="Srinivasan S."/>
            <person name="Kim M.K."/>
        </authorList>
    </citation>
    <scope>NUCLEOTIDE SEQUENCE [LARGE SCALE GENOMIC DNA]</scope>
    <source>
        <strain evidence="5 6">18JY8-7</strain>
    </source>
</reference>
<gene>
    <name evidence="5" type="ORF">EAV92_13110</name>
</gene>